<dbReference type="EMBL" id="LCIA01000007">
    <property type="protein sequence ID" value="KKT45327.1"/>
    <property type="molecule type" value="Genomic_DNA"/>
</dbReference>
<dbReference type="STRING" id="1619110.UW36_C0007G0008"/>
<dbReference type="InterPro" id="IPR050833">
    <property type="entry name" value="Poly_Biosynth_Transport"/>
</dbReference>
<evidence type="ECO:0000256" key="2">
    <source>
        <dbReference type="ARBA" id="ARBA00022475"/>
    </source>
</evidence>
<feature type="transmembrane region" description="Helical" evidence="6">
    <location>
        <begin position="261"/>
        <end position="279"/>
    </location>
</feature>
<feature type="transmembrane region" description="Helical" evidence="6">
    <location>
        <begin position="299"/>
        <end position="321"/>
    </location>
</feature>
<evidence type="ECO:0000256" key="5">
    <source>
        <dbReference type="ARBA" id="ARBA00023136"/>
    </source>
</evidence>
<dbReference type="GO" id="GO:0005886">
    <property type="term" value="C:plasma membrane"/>
    <property type="evidence" value="ECO:0007669"/>
    <property type="project" value="UniProtKB-SubCell"/>
</dbReference>
<evidence type="ECO:0000313" key="7">
    <source>
        <dbReference type="EMBL" id="KKT45327.1"/>
    </source>
</evidence>
<evidence type="ECO:0000256" key="6">
    <source>
        <dbReference type="SAM" id="Phobius"/>
    </source>
</evidence>
<gene>
    <name evidence="7" type="ORF">UW36_C0007G0008</name>
</gene>
<keyword evidence="5 6" id="KW-0472">Membrane</keyword>
<comment type="subcellular location">
    <subcellularLocation>
        <location evidence="1">Cell membrane</location>
        <topology evidence="1">Multi-pass membrane protein</topology>
    </subcellularLocation>
</comment>
<dbReference type="Proteomes" id="UP000034128">
    <property type="component" value="Unassembled WGS sequence"/>
</dbReference>
<dbReference type="PANTHER" id="PTHR30250:SF11">
    <property type="entry name" value="O-ANTIGEN TRANSPORTER-RELATED"/>
    <property type="match status" value="1"/>
</dbReference>
<feature type="transmembrane region" description="Helical" evidence="6">
    <location>
        <begin position="177"/>
        <end position="199"/>
    </location>
</feature>
<keyword evidence="2" id="KW-1003">Cell membrane</keyword>
<comment type="caution">
    <text evidence="7">The sequence shown here is derived from an EMBL/GenBank/DDBJ whole genome shotgun (WGS) entry which is preliminary data.</text>
</comment>
<protein>
    <submittedName>
        <fullName evidence="7">Capsular polysaccharide biosynthesis protein</fullName>
    </submittedName>
</protein>
<feature type="transmembrane region" description="Helical" evidence="6">
    <location>
        <begin position="357"/>
        <end position="376"/>
    </location>
</feature>
<proteinExistence type="predicted"/>
<feature type="transmembrane region" description="Helical" evidence="6">
    <location>
        <begin position="219"/>
        <end position="241"/>
    </location>
</feature>
<keyword evidence="4 6" id="KW-1133">Transmembrane helix</keyword>
<evidence type="ECO:0000256" key="1">
    <source>
        <dbReference type="ARBA" id="ARBA00004651"/>
    </source>
</evidence>
<accession>A0A0G1JMY8</accession>
<feature type="transmembrane region" description="Helical" evidence="6">
    <location>
        <begin position="53"/>
        <end position="74"/>
    </location>
</feature>
<keyword evidence="3 6" id="KW-0812">Transmembrane</keyword>
<evidence type="ECO:0000256" key="4">
    <source>
        <dbReference type="ARBA" id="ARBA00022989"/>
    </source>
</evidence>
<reference evidence="7" key="1">
    <citation type="journal article" date="2015" name="Nature">
        <title>rRNA introns, odd ribosomes, and small enigmatic genomes across a large radiation of phyla.</title>
        <authorList>
            <person name="Brown C.T."/>
            <person name="Hug L.A."/>
            <person name="Thomas B.C."/>
            <person name="Sharon I."/>
            <person name="Castelle C.J."/>
            <person name="Singh A."/>
            <person name="Wilkins M.J."/>
            <person name="Williams K.H."/>
            <person name="Banfield J.F."/>
        </authorList>
    </citation>
    <scope>NUCLEOTIDE SEQUENCE [LARGE SCALE GENOMIC DNA]</scope>
</reference>
<dbReference type="AlphaFoldDB" id="A0A0G1JMY8"/>
<feature type="transmembrane region" description="Helical" evidence="6">
    <location>
        <begin position="131"/>
        <end position="156"/>
    </location>
</feature>
<feature type="transmembrane region" description="Helical" evidence="6">
    <location>
        <begin position="94"/>
        <end position="116"/>
    </location>
</feature>
<feature type="transmembrane region" description="Helical" evidence="6">
    <location>
        <begin position="21"/>
        <end position="41"/>
    </location>
</feature>
<evidence type="ECO:0000313" key="8">
    <source>
        <dbReference type="Proteomes" id="UP000034128"/>
    </source>
</evidence>
<feature type="transmembrane region" description="Helical" evidence="6">
    <location>
        <begin position="328"/>
        <end position="345"/>
    </location>
</feature>
<dbReference type="PANTHER" id="PTHR30250">
    <property type="entry name" value="PST FAMILY PREDICTED COLANIC ACID TRANSPORTER"/>
    <property type="match status" value="1"/>
</dbReference>
<name>A0A0G1JMY8_UNCKA</name>
<organism evidence="7 8">
    <name type="scientific">candidate division WWE3 bacterium GW2011_GWA2_44_16</name>
    <dbReference type="NCBI Taxonomy" id="1619110"/>
    <lineage>
        <taxon>Bacteria</taxon>
        <taxon>Katanobacteria</taxon>
    </lineage>
</organism>
<sequence length="391" mass="42908">MKELTNKTKAILLSDTVRGTLIVSIGTFAGSLFSYILQVALGRSLTIGDFGTFSTLLSLSIIFTLPGSAISTALVKSVSHYMAKDNYAVITRLFYQATLCSFVMGSLLALGFIVFIKPAMAYLNIKDSGLIYLFAGLRLPGVFLGMTLAILAGYIIGELLLHRDFLPKPDQTENMLAVGKSIVLFSVPALISILSLNLLNNIDVILVKHFFSDHDTGVYSGALTMAKVLLFGAGSVQIVMFPQVANAFAKGDNYISKFLKFLALQLVLLTCGLLVYLVFPSYINQIMFMGKYTSSVPLLPLFATFVALYVLANFFVLFFLALAKTKPAFFLIPWVALQVLLIYTFDHTLENVLKVNVLAAFMSLATLVGYFVYLTAKYYRGQYKGPQAPAY</sequence>
<evidence type="ECO:0000256" key="3">
    <source>
        <dbReference type="ARBA" id="ARBA00022692"/>
    </source>
</evidence>